<dbReference type="SUPFAM" id="SSF47413">
    <property type="entry name" value="lambda repressor-like DNA-binding domains"/>
    <property type="match status" value="1"/>
</dbReference>
<dbReference type="AlphaFoldDB" id="A0A543PYQ8"/>
<accession>A0A543PYQ8</accession>
<dbReference type="PROSITE" id="PS50943">
    <property type="entry name" value="HTH_CROC1"/>
    <property type="match status" value="1"/>
</dbReference>
<evidence type="ECO:0000313" key="2">
    <source>
        <dbReference type="EMBL" id="TQN49209.1"/>
    </source>
</evidence>
<dbReference type="Proteomes" id="UP000315403">
    <property type="component" value="Unassembled WGS sequence"/>
</dbReference>
<dbReference type="GO" id="GO:0003677">
    <property type="term" value="F:DNA binding"/>
    <property type="evidence" value="ECO:0007669"/>
    <property type="project" value="InterPro"/>
</dbReference>
<reference evidence="2 3" key="1">
    <citation type="submission" date="2019-03" db="EMBL/GenBank/DDBJ databases">
        <title>New insights into Acidothiobacillus thiooxidans sulfur metabolism through coupled gene expression, solution geochemistry, microscopy and spectroscopy analyses.</title>
        <authorList>
            <person name="Camacho D."/>
            <person name="Frazao R."/>
            <person name="Fouillen A."/>
            <person name="Nanci A."/>
            <person name="Lang B.F."/>
            <person name="Apte S.C."/>
            <person name="Baron C."/>
            <person name="Warren L.A."/>
        </authorList>
    </citation>
    <scope>NUCLEOTIDE SEQUENCE [LARGE SCALE GENOMIC DNA]</scope>
    <source>
        <strain evidence="2 3">ATCC 19377</strain>
    </source>
</reference>
<dbReference type="InterPro" id="IPR001387">
    <property type="entry name" value="Cro/C1-type_HTH"/>
</dbReference>
<dbReference type="InterPro" id="IPR039554">
    <property type="entry name" value="HigA2-like_HTH"/>
</dbReference>
<organism evidence="2 3">
    <name type="scientific">Acidithiobacillus thiooxidans ATCC 19377</name>
    <dbReference type="NCBI Taxonomy" id="637390"/>
    <lineage>
        <taxon>Bacteria</taxon>
        <taxon>Pseudomonadati</taxon>
        <taxon>Pseudomonadota</taxon>
        <taxon>Acidithiobacillia</taxon>
        <taxon>Acidithiobacillales</taxon>
        <taxon>Acidithiobacillaceae</taxon>
        <taxon>Acidithiobacillus</taxon>
    </lineage>
</organism>
<name>A0A543PYQ8_ACITH</name>
<feature type="domain" description="HTH cro/C1-type" evidence="1">
    <location>
        <begin position="20"/>
        <end position="75"/>
    </location>
</feature>
<proteinExistence type="predicted"/>
<gene>
    <name evidence="2" type="ORF">DLNHIDIE_03459</name>
</gene>
<dbReference type="Gene3D" id="1.10.260.40">
    <property type="entry name" value="lambda repressor-like DNA-binding domains"/>
    <property type="match status" value="1"/>
</dbReference>
<dbReference type="InterPro" id="IPR010982">
    <property type="entry name" value="Lambda_DNA-bd_dom_sf"/>
</dbReference>
<protein>
    <recommendedName>
        <fullName evidence="1">HTH cro/C1-type domain-containing protein</fullName>
    </recommendedName>
</protein>
<dbReference type="EMBL" id="SZUV01000008">
    <property type="protein sequence ID" value="TQN49209.1"/>
    <property type="molecule type" value="Genomic_DNA"/>
</dbReference>
<dbReference type="RefSeq" id="WP_142090174.1">
    <property type="nucleotide sequence ID" value="NZ_SZUV01000008.1"/>
</dbReference>
<dbReference type="Pfam" id="PF13744">
    <property type="entry name" value="HTH_37"/>
    <property type="match status" value="1"/>
</dbReference>
<evidence type="ECO:0000313" key="3">
    <source>
        <dbReference type="Proteomes" id="UP000315403"/>
    </source>
</evidence>
<evidence type="ECO:0000259" key="1">
    <source>
        <dbReference type="PROSITE" id="PS50943"/>
    </source>
</evidence>
<comment type="caution">
    <text evidence="2">The sequence shown here is derived from an EMBL/GenBank/DDBJ whole genome shotgun (WGS) entry which is preliminary data.</text>
</comment>
<sequence>MASYHEDVTTHLKLELIRCIRDMVIKKGWTQTEAAKNLDISRSRFCRIMGGQTKDISEWRLLQCLVMLGSDIKIFIVPTQHGQGKIEIVDINAPPKQEHTPV</sequence>